<feature type="coiled-coil region" evidence="1">
    <location>
        <begin position="395"/>
        <end position="425"/>
    </location>
</feature>
<keyword evidence="1" id="KW-0175">Coiled coil</keyword>
<comment type="caution">
    <text evidence="3">The sequence shown here is derived from an EMBL/GenBank/DDBJ whole genome shotgun (WGS) entry which is preliminary data.</text>
</comment>
<evidence type="ECO:0000313" key="4">
    <source>
        <dbReference type="Proteomes" id="UP000689195"/>
    </source>
</evidence>
<feature type="compositionally biased region" description="Low complexity" evidence="2">
    <location>
        <begin position="30"/>
        <end position="44"/>
    </location>
</feature>
<keyword evidence="4" id="KW-1185">Reference proteome</keyword>
<evidence type="ECO:0000256" key="1">
    <source>
        <dbReference type="SAM" id="Coils"/>
    </source>
</evidence>
<feature type="compositionally biased region" description="Basic and acidic residues" evidence="2">
    <location>
        <begin position="306"/>
        <end position="316"/>
    </location>
</feature>
<name>A0A8S1U2F2_9CILI</name>
<dbReference type="EMBL" id="CAJJDO010000029">
    <property type="protein sequence ID" value="CAD8156826.1"/>
    <property type="molecule type" value="Genomic_DNA"/>
</dbReference>
<dbReference type="Proteomes" id="UP000689195">
    <property type="component" value="Unassembled WGS sequence"/>
</dbReference>
<gene>
    <name evidence="3" type="ORF">PPENT_87.1.T0290188</name>
</gene>
<protein>
    <submittedName>
        <fullName evidence="3">Uncharacterized protein</fullName>
    </submittedName>
</protein>
<sequence length="470" mass="54771">MNLNRKHEGFSSDDSVDMSDYKIESSNKQSTIRYSNSKSSSSDESLTDMIKKKRLQINKKVYGKEEQQQQQELDDATFDLSDTYNDSNKFKIGNESTLESRIKKLEQELNTSVKSTLQRNYQHNQSASMTSVDSFSVDFKQFQQSDLKVNHYNNRLESLRSKNQEPAIEWKKGRKIEEFDFEISNLQQELESLKDSLNKEEKEQNKQKIKLKHQLKQYTQSNSEEDEQEYNERVYELPVQQNQLKNKKLASNSKKSSHHSASDNQNQNQIQNTNFKKKSRTEVEIIDELPEQNSKDQYQEDNSNDSDSKNQIEEQHKQKHKSHASKKQSSLQNLPISAIEFKEKDGNDVSIDVVPSKLKSNSQLPQNLTENQFPNTLILPSKTSLQCDVSRLYKLNKEVEVLQQIEKIREKLKKSINKKMNTEKVIERYDPSFTMQSKSKIMNKSGKLHCPNCTYLLNKGMSTAYCHCNK</sequence>
<feature type="region of interest" description="Disordered" evidence="2">
    <location>
        <begin position="1"/>
        <end position="47"/>
    </location>
</feature>
<proteinExistence type="predicted"/>
<feature type="compositionally biased region" description="Basic and acidic residues" evidence="2">
    <location>
        <begin position="1"/>
        <end position="10"/>
    </location>
</feature>
<organism evidence="3 4">
    <name type="scientific">Paramecium pentaurelia</name>
    <dbReference type="NCBI Taxonomy" id="43138"/>
    <lineage>
        <taxon>Eukaryota</taxon>
        <taxon>Sar</taxon>
        <taxon>Alveolata</taxon>
        <taxon>Ciliophora</taxon>
        <taxon>Intramacronucleata</taxon>
        <taxon>Oligohymenophorea</taxon>
        <taxon>Peniculida</taxon>
        <taxon>Parameciidae</taxon>
        <taxon>Paramecium</taxon>
    </lineage>
</organism>
<dbReference type="AlphaFoldDB" id="A0A8S1U2F2"/>
<reference evidence="3" key="1">
    <citation type="submission" date="2021-01" db="EMBL/GenBank/DDBJ databases">
        <authorList>
            <consortium name="Genoscope - CEA"/>
            <person name="William W."/>
        </authorList>
    </citation>
    <scope>NUCLEOTIDE SEQUENCE</scope>
</reference>
<evidence type="ECO:0000256" key="2">
    <source>
        <dbReference type="SAM" id="MobiDB-lite"/>
    </source>
</evidence>
<accession>A0A8S1U2F2</accession>
<feature type="region of interest" description="Disordered" evidence="2">
    <location>
        <begin position="198"/>
        <end position="333"/>
    </location>
</feature>
<evidence type="ECO:0000313" key="3">
    <source>
        <dbReference type="EMBL" id="CAD8156826.1"/>
    </source>
</evidence>
<feature type="compositionally biased region" description="Basic residues" evidence="2">
    <location>
        <begin position="317"/>
        <end position="326"/>
    </location>
</feature>
<feature type="compositionally biased region" description="Low complexity" evidence="2">
    <location>
        <begin position="262"/>
        <end position="274"/>
    </location>
</feature>
<dbReference type="OrthoDB" id="304275at2759"/>